<dbReference type="Pfam" id="PF01381">
    <property type="entry name" value="HTH_3"/>
    <property type="match status" value="1"/>
</dbReference>
<protein>
    <recommendedName>
        <fullName evidence="2">HTH cro/C1-type domain-containing protein</fullName>
    </recommendedName>
</protein>
<dbReference type="PROSITE" id="PS50943">
    <property type="entry name" value="HTH_CROC1"/>
    <property type="match status" value="1"/>
</dbReference>
<gene>
    <name evidence="3" type="ORF">GCM10023185_20940</name>
</gene>
<accession>A0ABP8IE88</accession>
<dbReference type="RefSeq" id="WP_345235982.1">
    <property type="nucleotide sequence ID" value="NZ_BAABGZ010000020.1"/>
</dbReference>
<keyword evidence="4" id="KW-1185">Reference proteome</keyword>
<sequence>MPRRAAPSTHLLARIRAWFGLTQAELALYLGVSPELVNAVEAGRRALTSALLAALLPLTSQLPAAAGPEEASDAAGENPSQLPPDAAELDFRRRVCQQQAARIGQELAALATQARVARHWAQALPVLQQAVAAPSVPTAEAAERAAWLRDWLGRRARPLPPTVATRQRLLQARLAGLQAELAALAGE</sequence>
<dbReference type="InterPro" id="IPR001387">
    <property type="entry name" value="Cro/C1-type_HTH"/>
</dbReference>
<organism evidence="3 4">
    <name type="scientific">Hymenobacter saemangeumensis</name>
    <dbReference type="NCBI Taxonomy" id="1084522"/>
    <lineage>
        <taxon>Bacteria</taxon>
        <taxon>Pseudomonadati</taxon>
        <taxon>Bacteroidota</taxon>
        <taxon>Cytophagia</taxon>
        <taxon>Cytophagales</taxon>
        <taxon>Hymenobacteraceae</taxon>
        <taxon>Hymenobacter</taxon>
    </lineage>
</organism>
<dbReference type="Proteomes" id="UP001501153">
    <property type="component" value="Unassembled WGS sequence"/>
</dbReference>
<dbReference type="Gene3D" id="1.10.260.40">
    <property type="entry name" value="lambda repressor-like DNA-binding domains"/>
    <property type="match status" value="1"/>
</dbReference>
<feature type="compositionally biased region" description="Low complexity" evidence="1">
    <location>
        <begin position="66"/>
        <end position="77"/>
    </location>
</feature>
<name>A0ABP8IE88_9BACT</name>
<dbReference type="SMART" id="SM00530">
    <property type="entry name" value="HTH_XRE"/>
    <property type="match status" value="1"/>
</dbReference>
<reference evidence="4" key="1">
    <citation type="journal article" date="2019" name="Int. J. Syst. Evol. Microbiol.">
        <title>The Global Catalogue of Microorganisms (GCM) 10K type strain sequencing project: providing services to taxonomists for standard genome sequencing and annotation.</title>
        <authorList>
            <consortium name="The Broad Institute Genomics Platform"/>
            <consortium name="The Broad Institute Genome Sequencing Center for Infectious Disease"/>
            <person name="Wu L."/>
            <person name="Ma J."/>
        </authorList>
    </citation>
    <scope>NUCLEOTIDE SEQUENCE [LARGE SCALE GENOMIC DNA]</scope>
    <source>
        <strain evidence="4">JCM 17923</strain>
    </source>
</reference>
<comment type="caution">
    <text evidence="3">The sequence shown here is derived from an EMBL/GenBank/DDBJ whole genome shotgun (WGS) entry which is preliminary data.</text>
</comment>
<evidence type="ECO:0000313" key="3">
    <source>
        <dbReference type="EMBL" id="GAA4356794.1"/>
    </source>
</evidence>
<evidence type="ECO:0000259" key="2">
    <source>
        <dbReference type="PROSITE" id="PS50943"/>
    </source>
</evidence>
<feature type="region of interest" description="Disordered" evidence="1">
    <location>
        <begin position="66"/>
        <end position="85"/>
    </location>
</feature>
<evidence type="ECO:0000256" key="1">
    <source>
        <dbReference type="SAM" id="MobiDB-lite"/>
    </source>
</evidence>
<dbReference type="InterPro" id="IPR010982">
    <property type="entry name" value="Lambda_DNA-bd_dom_sf"/>
</dbReference>
<dbReference type="EMBL" id="BAABGZ010000020">
    <property type="protein sequence ID" value="GAA4356794.1"/>
    <property type="molecule type" value="Genomic_DNA"/>
</dbReference>
<feature type="domain" description="HTH cro/C1-type" evidence="2">
    <location>
        <begin position="12"/>
        <end position="55"/>
    </location>
</feature>
<dbReference type="SUPFAM" id="SSF47413">
    <property type="entry name" value="lambda repressor-like DNA-binding domains"/>
    <property type="match status" value="1"/>
</dbReference>
<proteinExistence type="predicted"/>
<dbReference type="CDD" id="cd00093">
    <property type="entry name" value="HTH_XRE"/>
    <property type="match status" value="1"/>
</dbReference>
<evidence type="ECO:0000313" key="4">
    <source>
        <dbReference type="Proteomes" id="UP001501153"/>
    </source>
</evidence>